<dbReference type="Gene3D" id="3.40.50.2300">
    <property type="match status" value="2"/>
</dbReference>
<dbReference type="SUPFAM" id="SSF53822">
    <property type="entry name" value="Periplasmic binding protein-like I"/>
    <property type="match status" value="1"/>
</dbReference>
<organism evidence="4 5">
    <name type="scientific">Pseudonocardia nematodicida</name>
    <dbReference type="NCBI Taxonomy" id="1206997"/>
    <lineage>
        <taxon>Bacteria</taxon>
        <taxon>Bacillati</taxon>
        <taxon>Actinomycetota</taxon>
        <taxon>Actinomycetes</taxon>
        <taxon>Pseudonocardiales</taxon>
        <taxon>Pseudonocardiaceae</taxon>
        <taxon>Pseudonocardia</taxon>
    </lineage>
</organism>
<dbReference type="Proteomes" id="UP001494902">
    <property type="component" value="Unassembled WGS sequence"/>
</dbReference>
<reference evidence="4 5" key="1">
    <citation type="submission" date="2024-03" db="EMBL/GenBank/DDBJ databases">
        <title>Draft genome sequence of Pseudonocardia nematodicida JCM 31783.</title>
        <authorList>
            <person name="Butdee W."/>
            <person name="Duangmal K."/>
        </authorList>
    </citation>
    <scope>NUCLEOTIDE SEQUENCE [LARGE SCALE GENOMIC DNA]</scope>
    <source>
        <strain evidence="4 5">JCM 31783</strain>
    </source>
</reference>
<dbReference type="InterPro" id="IPR028082">
    <property type="entry name" value="Peripla_BP_I"/>
</dbReference>
<proteinExistence type="inferred from homology"/>
<dbReference type="PROSITE" id="PS51257">
    <property type="entry name" value="PROKAR_LIPOPROTEIN"/>
    <property type="match status" value="1"/>
</dbReference>
<keyword evidence="5" id="KW-1185">Reference proteome</keyword>
<dbReference type="PANTHER" id="PTHR30483">
    <property type="entry name" value="LEUCINE-SPECIFIC-BINDING PROTEIN"/>
    <property type="match status" value="1"/>
</dbReference>
<dbReference type="InterPro" id="IPR051010">
    <property type="entry name" value="BCAA_transport"/>
</dbReference>
<evidence type="ECO:0000256" key="1">
    <source>
        <dbReference type="ARBA" id="ARBA00010062"/>
    </source>
</evidence>
<dbReference type="PANTHER" id="PTHR30483:SF6">
    <property type="entry name" value="PERIPLASMIC BINDING PROTEIN OF ABC TRANSPORTER FOR NATURAL AMINO ACIDS"/>
    <property type="match status" value="1"/>
</dbReference>
<dbReference type="EMBL" id="JBEDNQ010000008">
    <property type="protein sequence ID" value="MEQ3552663.1"/>
    <property type="molecule type" value="Genomic_DNA"/>
</dbReference>
<dbReference type="RefSeq" id="WP_349299955.1">
    <property type="nucleotide sequence ID" value="NZ_JBEDNQ010000008.1"/>
</dbReference>
<evidence type="ECO:0000313" key="4">
    <source>
        <dbReference type="EMBL" id="MEQ3552663.1"/>
    </source>
</evidence>
<keyword evidence="2" id="KW-0732">Signal</keyword>
<dbReference type="InterPro" id="IPR028081">
    <property type="entry name" value="Leu-bd"/>
</dbReference>
<evidence type="ECO:0000256" key="2">
    <source>
        <dbReference type="ARBA" id="ARBA00022729"/>
    </source>
</evidence>
<protein>
    <submittedName>
        <fullName evidence="4">ABC transporter substrate-binding protein</fullName>
    </submittedName>
</protein>
<comment type="similarity">
    <text evidence="1">Belongs to the leucine-binding protein family.</text>
</comment>
<name>A0ABV1KH46_9PSEU</name>
<sequence length="395" mass="41576">MHRIVAVLGVAALAAAGCAGGEGSDGEGSVIRIAGLMPLTGPTADTYGASMVASIEAAFDDVNAEGGVEVAGERHPIEFRVFDDQCKPEASQSAAQSALDEDYEIFIGPICSGAASAVQPTMARSEAFWAISVAVDGPTQLPNVFRTMPRIGAYTDATVGWLAEHPEFQRIAIITDQNHTGLVAATDGLVEGIEGLGREIVANQQYQSGDTDFRAPVTEVIAADADLYLQRAYPAEAALLLQQTRELGGRMPVMWNAGLTNDNVESLVPDLSLMDGVYQAAPLFSLDTFLADGDPLAEEVAESVGDRAGTYTAQGHDLATIVLAALSRSEDTTPEAVQAAMTDLQASELEGRTLNDYRPFDDGRLFREREVGLQAAVASWEQGTGWVAVPAGPSS</sequence>
<comment type="caution">
    <text evidence="4">The sequence shown here is derived from an EMBL/GenBank/DDBJ whole genome shotgun (WGS) entry which is preliminary data.</text>
</comment>
<evidence type="ECO:0000259" key="3">
    <source>
        <dbReference type="Pfam" id="PF13458"/>
    </source>
</evidence>
<accession>A0ABV1KH46</accession>
<feature type="domain" description="Leucine-binding protein" evidence="3">
    <location>
        <begin position="31"/>
        <end position="352"/>
    </location>
</feature>
<dbReference type="Pfam" id="PF13458">
    <property type="entry name" value="Peripla_BP_6"/>
    <property type="match status" value="1"/>
</dbReference>
<evidence type="ECO:0000313" key="5">
    <source>
        <dbReference type="Proteomes" id="UP001494902"/>
    </source>
</evidence>
<gene>
    <name evidence="4" type="ORF">WIS52_19500</name>
</gene>